<dbReference type="AlphaFoldDB" id="A0A8J5PAR8"/>
<dbReference type="Proteomes" id="UP000693942">
    <property type="component" value="Unassembled WGS sequence"/>
</dbReference>
<evidence type="ECO:0000313" key="1">
    <source>
        <dbReference type="EMBL" id="KAG7424381.1"/>
    </source>
</evidence>
<comment type="caution">
    <text evidence="1">The sequence shown here is derived from an EMBL/GenBank/DDBJ whole genome shotgun (WGS) entry which is preliminary data.</text>
</comment>
<name>A0A8J5PAR8_FUSOX</name>
<sequence>MVEETAATASRSIKEMVRWGAANRASFDPKKTKVIHFSQSKLEAAPAIRHGDIEKHPEAAMRWLGICRDPNNST</sequence>
<evidence type="ECO:0000313" key="2">
    <source>
        <dbReference type="Proteomes" id="UP000693942"/>
    </source>
</evidence>
<accession>A0A8J5PAR8</accession>
<organism evidence="1 2">
    <name type="scientific">Fusarium oxysporum f. sp. raphani</name>
    <dbReference type="NCBI Taxonomy" id="96318"/>
    <lineage>
        <taxon>Eukaryota</taxon>
        <taxon>Fungi</taxon>
        <taxon>Dikarya</taxon>
        <taxon>Ascomycota</taxon>
        <taxon>Pezizomycotina</taxon>
        <taxon>Sordariomycetes</taxon>
        <taxon>Hypocreomycetidae</taxon>
        <taxon>Hypocreales</taxon>
        <taxon>Nectriaceae</taxon>
        <taxon>Fusarium</taxon>
        <taxon>Fusarium oxysporum species complex</taxon>
    </lineage>
</organism>
<reference evidence="1" key="1">
    <citation type="submission" date="2021-04" db="EMBL/GenBank/DDBJ databases">
        <title>First draft genome resource for Brassicaceae pathogens Fusarium oxysporum f. sp. raphani and Fusarium oxysporum f. sp. rapae.</title>
        <authorList>
            <person name="Asai S."/>
        </authorList>
    </citation>
    <scope>NUCLEOTIDE SEQUENCE</scope>
    <source>
        <strain evidence="1">Tf1262</strain>
    </source>
</reference>
<proteinExistence type="predicted"/>
<dbReference type="EMBL" id="JAELUR010000013">
    <property type="protein sequence ID" value="KAG7424381.1"/>
    <property type="molecule type" value="Genomic_DNA"/>
</dbReference>
<protein>
    <recommendedName>
        <fullName evidence="3">Reverse transcriptase</fullName>
    </recommendedName>
</protein>
<gene>
    <name evidence="1" type="ORF">Forpi1262_v014458</name>
</gene>
<evidence type="ECO:0008006" key="3">
    <source>
        <dbReference type="Google" id="ProtNLM"/>
    </source>
</evidence>